<dbReference type="CDD" id="cd10527">
    <property type="entry name" value="SET_LSMT"/>
    <property type="match status" value="1"/>
</dbReference>
<dbReference type="AlphaFoldDB" id="A0A7S0GAB8"/>
<evidence type="ECO:0000313" key="1">
    <source>
        <dbReference type="EMBL" id="CAD8404806.1"/>
    </source>
</evidence>
<gene>
    <name evidence="1" type="ORF">PINE0816_LOCUS911</name>
</gene>
<dbReference type="InterPro" id="IPR046341">
    <property type="entry name" value="SET_dom_sf"/>
</dbReference>
<proteinExistence type="predicted"/>
<evidence type="ECO:0008006" key="2">
    <source>
        <dbReference type="Google" id="ProtNLM"/>
    </source>
</evidence>
<dbReference type="EMBL" id="HBEL01001926">
    <property type="protein sequence ID" value="CAD8404806.1"/>
    <property type="molecule type" value="Transcribed_RNA"/>
</dbReference>
<dbReference type="InterPro" id="IPR050600">
    <property type="entry name" value="SETD3_SETD6_MTase"/>
</dbReference>
<dbReference type="PANTHER" id="PTHR13271">
    <property type="entry name" value="UNCHARACTERIZED PUTATIVE METHYLTRANSFERASE"/>
    <property type="match status" value="1"/>
</dbReference>
<organism evidence="1">
    <name type="scientific">Proboscia inermis</name>
    <dbReference type="NCBI Taxonomy" id="420281"/>
    <lineage>
        <taxon>Eukaryota</taxon>
        <taxon>Sar</taxon>
        <taxon>Stramenopiles</taxon>
        <taxon>Ochrophyta</taxon>
        <taxon>Bacillariophyta</taxon>
        <taxon>Coscinodiscophyceae</taxon>
        <taxon>Rhizosoleniophycidae</taxon>
        <taxon>Rhizosoleniales</taxon>
        <taxon>Rhizosoleniaceae</taxon>
        <taxon>Proboscia</taxon>
    </lineage>
</organism>
<reference evidence="1" key="1">
    <citation type="submission" date="2021-01" db="EMBL/GenBank/DDBJ databases">
        <authorList>
            <person name="Corre E."/>
            <person name="Pelletier E."/>
            <person name="Niang G."/>
            <person name="Scheremetjew M."/>
            <person name="Finn R."/>
            <person name="Kale V."/>
            <person name="Holt S."/>
            <person name="Cochrane G."/>
            <person name="Meng A."/>
            <person name="Brown T."/>
            <person name="Cohen L."/>
        </authorList>
    </citation>
    <scope>NUCLEOTIDE SEQUENCE</scope>
    <source>
        <strain evidence="1">CCAP1064/1</strain>
    </source>
</reference>
<dbReference type="Gene3D" id="3.90.1410.10">
    <property type="entry name" value="set domain protein methyltransferase, domain 1"/>
    <property type="match status" value="1"/>
</dbReference>
<protein>
    <recommendedName>
        <fullName evidence="2">SET domain-containing protein</fullName>
    </recommendedName>
</protein>
<name>A0A7S0GAB8_9STRA</name>
<sequence length="405" mass="44720">MSLKAQLAEGDDAEMQKFVKSLPWRDILASELTLIPCAISIIAAMRDEDSFFHSYLQTIPTEYTNAMANLEDDDSPSLTGSPLTADKVISKRRILRQIHQQLAPSLPLRELSWASAVVSSRAFSRRRPSPVNPDRIDRIGPIAAVDSSRFLPLIDITNHGGKTFANADVRHRIEDKAAPAYDPHSTSLISTRGIKKGEEILIDYGGGRSISNERLLMDYGFIIPDSAGDTARLRFNEDLIPALQTVDDDRRGMAEVSEGDLMGIRKLAQCIIMEQKSPILFDASGKPSLPTMVLTLVLSCRGVEDVARIIAPVRELKSQQGSDDVIIDPHEYPDLLLKIYSASAPEHQELAFRVLRQAASLALQLVSTEQPEVAEGGVTFEDVARDYCRERRHILQRAALLGPGT</sequence>
<accession>A0A7S0GAB8</accession>
<dbReference type="SUPFAM" id="SSF82199">
    <property type="entry name" value="SET domain"/>
    <property type="match status" value="1"/>
</dbReference>
<dbReference type="GO" id="GO:0016279">
    <property type="term" value="F:protein-lysine N-methyltransferase activity"/>
    <property type="evidence" value="ECO:0007669"/>
    <property type="project" value="TreeGrafter"/>
</dbReference>